<dbReference type="Pfam" id="PF01546">
    <property type="entry name" value="Peptidase_M20"/>
    <property type="match status" value="1"/>
</dbReference>
<proteinExistence type="predicted"/>
<dbReference type="RefSeq" id="WP_079488697.1">
    <property type="nucleotide sequence ID" value="NZ_FUZT01000001.1"/>
</dbReference>
<dbReference type="PIRSF" id="PIRSF010386">
    <property type="entry name" value="RocB"/>
    <property type="match status" value="1"/>
</dbReference>
<dbReference type="STRING" id="36842.SAMN02194393_00213"/>
<gene>
    <name evidence="1" type="ORF">SAMN02194393_00213</name>
</gene>
<name>A0A1T5ICR8_9FIRM</name>
<dbReference type="InterPro" id="IPR012166">
    <property type="entry name" value="Uncharacterised_RocB"/>
</dbReference>
<dbReference type="OrthoDB" id="9815360at2"/>
<evidence type="ECO:0000313" key="2">
    <source>
        <dbReference type="Proteomes" id="UP000190285"/>
    </source>
</evidence>
<sequence>MREKYSFDIKKTLYEFVSIQSDTGTKLEKNLEKYLLEFISQLSCFKEKKDFGTYRLNQDRLDREVVWALLKRDSDDTIILLNHHDVVDSYDYGEIKSFAYEPDTLRDKLKVFNLPQDVIRDISSGEWIFGRGSADMKAGIVIQLAVLDKLSRDKNFNGNILFLSVPDEETLSHGMRECTKLLLKLKTKYSLNYKLLINSEPHEREKEDEYIVYEGSVGKTMAVVYVRGKKSHIGQIFQGLNPSLIMSKIISNTEMNSELCDIRLGESSPPPSWSYCRDFKEVYDASIPEAAGGYLSFLTLERTPKDIISGLKKICEKSFTEAIKQANFNYKKFTNSNDELKWRVNVKQYSELYKAAKEYCGEKIDDILKETLDRIEGDIKEGKITIPESNFLIIKTLLNNVPYTEPIIVIAFSPPYYPHISNRDMKLSEDIEKLSEFIDTIARKDYKNVVKKREYFMGISDLSYAGLMDNDEVIPYIEPNMPLWNEKFYTIPFEAMKKLSIPIINIGPWGKDIHKMTERVYKPDIMSQTPWLIESVIRYLLKDKGDK</sequence>
<reference evidence="2" key="1">
    <citation type="submission" date="2017-02" db="EMBL/GenBank/DDBJ databases">
        <authorList>
            <person name="Varghese N."/>
            <person name="Submissions S."/>
        </authorList>
    </citation>
    <scope>NUCLEOTIDE SEQUENCE [LARGE SCALE GENOMIC DNA]</scope>
    <source>
        <strain evidence="2">M1</strain>
    </source>
</reference>
<dbReference type="PANTHER" id="PTHR43808">
    <property type="entry name" value="ACETYLORNITHINE DEACETYLASE"/>
    <property type="match status" value="1"/>
</dbReference>
<keyword evidence="2" id="KW-1185">Reference proteome</keyword>
<dbReference type="PANTHER" id="PTHR43808:SF27">
    <property type="entry name" value="PROTEIN ROCB"/>
    <property type="match status" value="1"/>
</dbReference>
<dbReference type="AlphaFoldDB" id="A0A1T5ICR8"/>
<accession>A0A1T5ICR8</accession>
<organism evidence="1 2">
    <name type="scientific">Maledivibacter halophilus</name>
    <dbReference type="NCBI Taxonomy" id="36842"/>
    <lineage>
        <taxon>Bacteria</taxon>
        <taxon>Bacillati</taxon>
        <taxon>Bacillota</taxon>
        <taxon>Clostridia</taxon>
        <taxon>Peptostreptococcales</taxon>
        <taxon>Caminicellaceae</taxon>
        <taxon>Maledivibacter</taxon>
    </lineage>
</organism>
<dbReference type="GO" id="GO:0016787">
    <property type="term" value="F:hydrolase activity"/>
    <property type="evidence" value="ECO:0007669"/>
    <property type="project" value="InterPro"/>
</dbReference>
<dbReference type="EMBL" id="FUZT01000001">
    <property type="protein sequence ID" value="SKC36870.1"/>
    <property type="molecule type" value="Genomic_DNA"/>
</dbReference>
<dbReference type="Gene3D" id="3.40.630.10">
    <property type="entry name" value="Zn peptidases"/>
    <property type="match status" value="1"/>
</dbReference>
<evidence type="ECO:0000313" key="1">
    <source>
        <dbReference type="EMBL" id="SKC36870.1"/>
    </source>
</evidence>
<protein>
    <submittedName>
        <fullName evidence="1">Arginine utilization protein RocB</fullName>
    </submittedName>
</protein>
<dbReference type="InterPro" id="IPR050072">
    <property type="entry name" value="Peptidase_M20A"/>
</dbReference>
<dbReference type="InterPro" id="IPR002933">
    <property type="entry name" value="Peptidase_M20"/>
</dbReference>
<dbReference type="Proteomes" id="UP000190285">
    <property type="component" value="Unassembled WGS sequence"/>
</dbReference>
<dbReference type="SUPFAM" id="SSF53187">
    <property type="entry name" value="Zn-dependent exopeptidases"/>
    <property type="match status" value="1"/>
</dbReference>